<dbReference type="Proteomes" id="UP000321598">
    <property type="component" value="Unassembled WGS sequence"/>
</dbReference>
<dbReference type="AlphaFoldDB" id="A0A380BXP8"/>
<dbReference type="InterPro" id="IPR021530">
    <property type="entry name" value="AllH-like"/>
</dbReference>
<evidence type="ECO:0000313" key="2">
    <source>
        <dbReference type="EMBL" id="SUJ07972.1"/>
    </source>
</evidence>
<proteinExistence type="predicted"/>
<sequence>MILRAQAIGRVAYDYLVQRNTWTVHSIFNKGFNIITKNNQLIFIGTTENGTFPFGIVVDSQTRNELLAQIVVGQEIKVGYSTLEFNSAYQLFWRLETILSEHPPHNQYLEDLTENITTFDFSEYEDSDFDFATMRRFINALTTTDKMTVEQMLRYVIGRGQGLTPTGDDILTGILFIHSIQPYIETLHLETLRQLLDETLTTRVSETFLHCALNGLFSSKVKILQDEPFIVRLNQLLEVGSSSGKDTLYGIYISLTLRSETYG</sequence>
<dbReference type="EMBL" id="BKAV01000016">
    <property type="protein sequence ID" value="GEQ00535.1"/>
    <property type="molecule type" value="Genomic_DNA"/>
</dbReference>
<dbReference type="OrthoDB" id="4933449at2"/>
<keyword evidence="4" id="KW-1185">Reference proteome</keyword>
<name>A0A380BXP8_9STAP</name>
<dbReference type="STRING" id="1212545.SARL_09966"/>
<evidence type="ECO:0000313" key="3">
    <source>
        <dbReference type="Proteomes" id="UP000254956"/>
    </source>
</evidence>
<gene>
    <name evidence="2" type="ORF">NCTC12413_00223</name>
    <name evidence="1" type="ORF">SAR03_15720</name>
</gene>
<accession>A0A380BXP8</accession>
<dbReference type="Pfam" id="PF11392">
    <property type="entry name" value="AllH"/>
    <property type="match status" value="1"/>
</dbReference>
<reference evidence="2 3" key="1">
    <citation type="submission" date="2018-06" db="EMBL/GenBank/DDBJ databases">
        <authorList>
            <consortium name="Pathogen Informatics"/>
            <person name="Doyle S."/>
        </authorList>
    </citation>
    <scope>NUCLEOTIDE SEQUENCE [LARGE SCALE GENOMIC DNA]</scope>
    <source>
        <strain evidence="2 3">NCTC12413</strain>
    </source>
</reference>
<organism evidence="2 3">
    <name type="scientific">Staphylococcus arlettae</name>
    <dbReference type="NCBI Taxonomy" id="29378"/>
    <lineage>
        <taxon>Bacteria</taxon>
        <taxon>Bacillati</taxon>
        <taxon>Bacillota</taxon>
        <taxon>Bacilli</taxon>
        <taxon>Bacillales</taxon>
        <taxon>Staphylococcaceae</taxon>
        <taxon>Staphylococcus</taxon>
    </lineage>
</organism>
<evidence type="ECO:0000313" key="4">
    <source>
        <dbReference type="Proteomes" id="UP000321598"/>
    </source>
</evidence>
<protein>
    <submittedName>
        <fullName evidence="2">Protein of uncharacterized function (DUF2877)</fullName>
    </submittedName>
</protein>
<dbReference type="RefSeq" id="WP_021459474.1">
    <property type="nucleotide sequence ID" value="NZ_BKAV01000016.1"/>
</dbReference>
<dbReference type="EMBL" id="UGZE01000001">
    <property type="protein sequence ID" value="SUJ07972.1"/>
    <property type="molecule type" value="Genomic_DNA"/>
</dbReference>
<reference evidence="1 4" key="2">
    <citation type="submission" date="2019-07" db="EMBL/GenBank/DDBJ databases">
        <title>Whole genome shotgun sequence of Staphylococcus arlettae NBRC 109765.</title>
        <authorList>
            <person name="Hosoyama A."/>
            <person name="Uohara A."/>
            <person name="Ohji S."/>
            <person name="Ichikawa N."/>
        </authorList>
    </citation>
    <scope>NUCLEOTIDE SEQUENCE [LARGE SCALE GENOMIC DNA]</scope>
    <source>
        <strain evidence="1 4">NBRC 109765</strain>
    </source>
</reference>
<evidence type="ECO:0000313" key="1">
    <source>
        <dbReference type="EMBL" id="GEQ00535.1"/>
    </source>
</evidence>
<dbReference type="Proteomes" id="UP000254956">
    <property type="component" value="Unassembled WGS sequence"/>
</dbReference>